<organism evidence="2 3">
    <name type="scientific">candidate division WWE3 bacterium RIFCSPLOWO2_12_FULL_36_10</name>
    <dbReference type="NCBI Taxonomy" id="1802630"/>
    <lineage>
        <taxon>Bacteria</taxon>
        <taxon>Katanobacteria</taxon>
    </lineage>
</organism>
<sequence length="76" mass="8462">MKKKPFVKITKDVNLADLVFKYPDVAEVLLDYGLHCVSCIASGFDTLGIGAKMHGMSDSEIDEMMGRVNEFIEYGE</sequence>
<dbReference type="InterPro" id="IPR038062">
    <property type="entry name" value="ScdA-like_N_sf"/>
</dbReference>
<name>A0A1F4VHM6_UNCKA</name>
<dbReference type="SUPFAM" id="SSF140683">
    <property type="entry name" value="SP0561-like"/>
    <property type="match status" value="1"/>
</dbReference>
<evidence type="ECO:0000313" key="2">
    <source>
        <dbReference type="EMBL" id="OGC56263.1"/>
    </source>
</evidence>
<proteinExistence type="predicted"/>
<evidence type="ECO:0000313" key="3">
    <source>
        <dbReference type="Proteomes" id="UP000177763"/>
    </source>
</evidence>
<protein>
    <recommendedName>
        <fullName evidence="1">DUF1858 domain-containing protein</fullName>
    </recommendedName>
</protein>
<dbReference type="NCBIfam" id="TIGR03980">
    <property type="entry name" value="prismane_assoc"/>
    <property type="match status" value="1"/>
</dbReference>
<feature type="domain" description="DUF1858" evidence="1">
    <location>
        <begin position="9"/>
        <end position="60"/>
    </location>
</feature>
<dbReference type="STRING" id="1802630.A3H26_03660"/>
<accession>A0A1F4VHM6</accession>
<evidence type="ECO:0000259" key="1">
    <source>
        <dbReference type="Pfam" id="PF08984"/>
    </source>
</evidence>
<dbReference type="InterPro" id="IPR015077">
    <property type="entry name" value="DUF1858"/>
</dbReference>
<reference evidence="2 3" key="1">
    <citation type="journal article" date="2016" name="Nat. Commun.">
        <title>Thousands of microbial genomes shed light on interconnected biogeochemical processes in an aquifer system.</title>
        <authorList>
            <person name="Anantharaman K."/>
            <person name="Brown C.T."/>
            <person name="Hug L.A."/>
            <person name="Sharon I."/>
            <person name="Castelle C.J."/>
            <person name="Probst A.J."/>
            <person name="Thomas B.C."/>
            <person name="Singh A."/>
            <person name="Wilkins M.J."/>
            <person name="Karaoz U."/>
            <person name="Brodie E.L."/>
            <person name="Williams K.H."/>
            <person name="Hubbard S.S."/>
            <person name="Banfield J.F."/>
        </authorList>
    </citation>
    <scope>NUCLEOTIDE SEQUENCE [LARGE SCALE GENOMIC DNA]</scope>
</reference>
<dbReference type="AlphaFoldDB" id="A0A1F4VHM6"/>
<dbReference type="Proteomes" id="UP000177763">
    <property type="component" value="Unassembled WGS sequence"/>
</dbReference>
<dbReference type="InterPro" id="IPR023883">
    <property type="entry name" value="CHP03980_redox-disulphide"/>
</dbReference>
<dbReference type="Pfam" id="PF08984">
    <property type="entry name" value="DUF1858"/>
    <property type="match status" value="1"/>
</dbReference>
<dbReference type="EMBL" id="MEVN01000042">
    <property type="protein sequence ID" value="OGC56263.1"/>
    <property type="molecule type" value="Genomic_DNA"/>
</dbReference>
<dbReference type="PANTHER" id="PTHR39341">
    <property type="entry name" value="BSL7085 PROTEIN"/>
    <property type="match status" value="1"/>
</dbReference>
<comment type="caution">
    <text evidence="2">The sequence shown here is derived from an EMBL/GenBank/DDBJ whole genome shotgun (WGS) entry which is preliminary data.</text>
</comment>
<dbReference type="Gene3D" id="1.10.3910.10">
    <property type="entry name" value="SP0561-like"/>
    <property type="match status" value="1"/>
</dbReference>
<dbReference type="PANTHER" id="PTHR39341:SF1">
    <property type="entry name" value="DUF1858 DOMAIN-CONTAINING PROTEIN"/>
    <property type="match status" value="1"/>
</dbReference>
<gene>
    <name evidence="2" type="ORF">A3H26_03660</name>
</gene>